<keyword evidence="12" id="KW-1133">Transmembrane helix</keyword>
<keyword evidence="6" id="KW-0808">Transferase</keyword>
<dbReference type="InterPro" id="IPR010559">
    <property type="entry name" value="Sig_transdc_His_kin_internal"/>
</dbReference>
<dbReference type="SMART" id="SM00387">
    <property type="entry name" value="HATPase_c"/>
    <property type="match status" value="1"/>
</dbReference>
<dbReference type="InterPro" id="IPR050640">
    <property type="entry name" value="Bact_2-comp_sensor_kinase"/>
</dbReference>
<sequence length="618" mass="69908">MRKEYPILRLLEKTIIGFTRKMNLRSKILVLYGLILLLPTLALGSGAVYLVIRSFTQSFLATEDQAVTQTAQNVDFSKQSYDLLAIRTATDGELIARLGREYDDESEVVDTVNYVDRTFLITSKYLPGIADFRIYHTNDTLVQDGQLLWRPEAHRLVAGMDESAWFKAATDSDQTLLWSNAPDNPKQNVITRKIISPNGSLLGLVYILLNYDAVFGEMLDHPFNGRGSLYIVDDEQRILAASNPSSIGKRILVKDELALEQNESSPPASGESATGSGDDDVLDLTQNKELQIVKPLSSGWHVVAVIHMKYLDRQNRLILLLIVGITGFFLLLSVSLMLTIVKNIVWRIHKLGTRMSDVASGEFEVAVRSQGKDELGELENVFNSMTERLGKLVEDITKAGMLEKEQAFKALQAQINPHFIYNSLGLLRWRALDAQDDEQIRIIDALTTFYRLTLNNQINVIRIRDELEHVKAYLEICQFRYPDRVRVEWEVDDAALDFYTIKTVLQPIVENCYQHGAITRRKGSLIRISVFKEEERIRMSVYDNGQGISRELLRSMEQGTYVGKGTGNGFGVSNIKDRLALYFGDEASFAVDSEAGEWTRVTIEFPASFAEPAMRRER</sequence>
<dbReference type="Gene3D" id="6.10.340.10">
    <property type="match status" value="1"/>
</dbReference>
<evidence type="ECO:0000256" key="11">
    <source>
        <dbReference type="ARBA" id="ARBA00023136"/>
    </source>
</evidence>
<dbReference type="SMART" id="SM00304">
    <property type="entry name" value="HAMP"/>
    <property type="match status" value="1"/>
</dbReference>
<evidence type="ECO:0000256" key="1">
    <source>
        <dbReference type="ARBA" id="ARBA00000085"/>
    </source>
</evidence>
<name>A0A7X0SH44_9BACL</name>
<keyword evidence="12" id="KW-0812">Transmembrane</keyword>
<dbReference type="InterPro" id="IPR003594">
    <property type="entry name" value="HATPase_dom"/>
</dbReference>
<dbReference type="InterPro" id="IPR003660">
    <property type="entry name" value="HAMP_dom"/>
</dbReference>
<evidence type="ECO:0000256" key="9">
    <source>
        <dbReference type="ARBA" id="ARBA00022840"/>
    </source>
</evidence>
<protein>
    <recommendedName>
        <fullName evidence="3">histidine kinase</fullName>
        <ecNumber evidence="3">2.7.13.3</ecNumber>
    </recommendedName>
</protein>
<gene>
    <name evidence="15" type="ORF">H7C18_02995</name>
</gene>
<dbReference type="GO" id="GO:0005886">
    <property type="term" value="C:plasma membrane"/>
    <property type="evidence" value="ECO:0007669"/>
    <property type="project" value="UniProtKB-SubCell"/>
</dbReference>
<comment type="catalytic activity">
    <reaction evidence="1">
        <text>ATP + protein L-histidine = ADP + protein N-phospho-L-histidine.</text>
        <dbReference type="EC" id="2.7.13.3"/>
    </reaction>
</comment>
<feature type="domain" description="Histidine kinase" evidence="13">
    <location>
        <begin position="501"/>
        <end position="609"/>
    </location>
</feature>
<evidence type="ECO:0000259" key="13">
    <source>
        <dbReference type="PROSITE" id="PS50109"/>
    </source>
</evidence>
<keyword evidence="4" id="KW-1003">Cell membrane</keyword>
<dbReference type="InterPro" id="IPR004358">
    <property type="entry name" value="Sig_transdc_His_kin-like_C"/>
</dbReference>
<evidence type="ECO:0000256" key="3">
    <source>
        <dbReference type="ARBA" id="ARBA00012438"/>
    </source>
</evidence>
<dbReference type="PRINTS" id="PR00344">
    <property type="entry name" value="BCTRLSENSOR"/>
</dbReference>
<keyword evidence="8 15" id="KW-0418">Kinase</keyword>
<comment type="subcellular location">
    <subcellularLocation>
        <location evidence="2">Cell membrane</location>
        <topology evidence="2">Multi-pass membrane protein</topology>
    </subcellularLocation>
</comment>
<dbReference type="Pfam" id="PF00672">
    <property type="entry name" value="HAMP"/>
    <property type="match status" value="1"/>
</dbReference>
<keyword evidence="5" id="KW-0597">Phosphoprotein</keyword>
<evidence type="ECO:0000256" key="4">
    <source>
        <dbReference type="ARBA" id="ARBA00022475"/>
    </source>
</evidence>
<organism evidence="15 16">
    <name type="scientific">Cohnella zeiphila</name>
    <dbReference type="NCBI Taxonomy" id="2761120"/>
    <lineage>
        <taxon>Bacteria</taxon>
        <taxon>Bacillati</taxon>
        <taxon>Bacillota</taxon>
        <taxon>Bacilli</taxon>
        <taxon>Bacillales</taxon>
        <taxon>Paenibacillaceae</taxon>
        <taxon>Cohnella</taxon>
    </lineage>
</organism>
<keyword evidence="11 12" id="KW-0472">Membrane</keyword>
<comment type="caution">
    <text evidence="15">The sequence shown here is derived from an EMBL/GenBank/DDBJ whole genome shotgun (WGS) entry which is preliminary data.</text>
</comment>
<feature type="transmembrane region" description="Helical" evidence="12">
    <location>
        <begin position="29"/>
        <end position="52"/>
    </location>
</feature>
<dbReference type="PANTHER" id="PTHR34220">
    <property type="entry name" value="SENSOR HISTIDINE KINASE YPDA"/>
    <property type="match status" value="1"/>
</dbReference>
<keyword evidence="16" id="KW-1185">Reference proteome</keyword>
<dbReference type="EMBL" id="JACJVO010000003">
    <property type="protein sequence ID" value="MBB6729853.1"/>
    <property type="molecule type" value="Genomic_DNA"/>
</dbReference>
<dbReference type="SUPFAM" id="SSF158472">
    <property type="entry name" value="HAMP domain-like"/>
    <property type="match status" value="1"/>
</dbReference>
<dbReference type="Proteomes" id="UP000564644">
    <property type="component" value="Unassembled WGS sequence"/>
</dbReference>
<evidence type="ECO:0000259" key="14">
    <source>
        <dbReference type="PROSITE" id="PS50885"/>
    </source>
</evidence>
<evidence type="ECO:0000256" key="12">
    <source>
        <dbReference type="SAM" id="Phobius"/>
    </source>
</evidence>
<dbReference type="InterPro" id="IPR036890">
    <property type="entry name" value="HATPase_C_sf"/>
</dbReference>
<keyword evidence="7" id="KW-0547">Nucleotide-binding</keyword>
<evidence type="ECO:0000256" key="6">
    <source>
        <dbReference type="ARBA" id="ARBA00022679"/>
    </source>
</evidence>
<dbReference type="CDD" id="cd06225">
    <property type="entry name" value="HAMP"/>
    <property type="match status" value="1"/>
</dbReference>
<dbReference type="PANTHER" id="PTHR34220:SF7">
    <property type="entry name" value="SENSOR HISTIDINE KINASE YPDA"/>
    <property type="match status" value="1"/>
</dbReference>
<evidence type="ECO:0000313" key="15">
    <source>
        <dbReference type="EMBL" id="MBB6729853.1"/>
    </source>
</evidence>
<evidence type="ECO:0000313" key="16">
    <source>
        <dbReference type="Proteomes" id="UP000564644"/>
    </source>
</evidence>
<feature type="domain" description="HAMP" evidence="14">
    <location>
        <begin position="342"/>
        <end position="394"/>
    </location>
</feature>
<dbReference type="Pfam" id="PF02518">
    <property type="entry name" value="HATPase_c"/>
    <property type="match status" value="1"/>
</dbReference>
<evidence type="ECO:0000256" key="2">
    <source>
        <dbReference type="ARBA" id="ARBA00004651"/>
    </source>
</evidence>
<keyword evidence="10" id="KW-0902">Two-component regulatory system</keyword>
<dbReference type="Gene3D" id="3.30.565.10">
    <property type="entry name" value="Histidine kinase-like ATPase, C-terminal domain"/>
    <property type="match status" value="1"/>
</dbReference>
<dbReference type="InterPro" id="IPR005467">
    <property type="entry name" value="His_kinase_dom"/>
</dbReference>
<dbReference type="GO" id="GO:0005524">
    <property type="term" value="F:ATP binding"/>
    <property type="evidence" value="ECO:0007669"/>
    <property type="project" value="UniProtKB-KW"/>
</dbReference>
<dbReference type="GO" id="GO:0000155">
    <property type="term" value="F:phosphorelay sensor kinase activity"/>
    <property type="evidence" value="ECO:0007669"/>
    <property type="project" value="InterPro"/>
</dbReference>
<dbReference type="Pfam" id="PF06580">
    <property type="entry name" value="His_kinase"/>
    <property type="match status" value="1"/>
</dbReference>
<dbReference type="PROSITE" id="PS50885">
    <property type="entry name" value="HAMP"/>
    <property type="match status" value="1"/>
</dbReference>
<evidence type="ECO:0000256" key="7">
    <source>
        <dbReference type="ARBA" id="ARBA00022741"/>
    </source>
</evidence>
<dbReference type="SUPFAM" id="SSF55874">
    <property type="entry name" value="ATPase domain of HSP90 chaperone/DNA topoisomerase II/histidine kinase"/>
    <property type="match status" value="1"/>
</dbReference>
<reference evidence="15 16" key="1">
    <citation type="submission" date="2020-08" db="EMBL/GenBank/DDBJ databases">
        <title>Cohnella phylogeny.</title>
        <authorList>
            <person name="Dunlap C."/>
        </authorList>
    </citation>
    <scope>NUCLEOTIDE SEQUENCE [LARGE SCALE GENOMIC DNA]</scope>
    <source>
        <strain evidence="15 16">CBP 2801</strain>
    </source>
</reference>
<dbReference type="EC" id="2.7.13.3" evidence="3"/>
<evidence type="ECO:0000256" key="5">
    <source>
        <dbReference type="ARBA" id="ARBA00022553"/>
    </source>
</evidence>
<accession>A0A7X0SH44</accession>
<feature type="transmembrane region" description="Helical" evidence="12">
    <location>
        <begin position="317"/>
        <end position="341"/>
    </location>
</feature>
<evidence type="ECO:0000256" key="8">
    <source>
        <dbReference type="ARBA" id="ARBA00022777"/>
    </source>
</evidence>
<keyword evidence="9" id="KW-0067">ATP-binding</keyword>
<evidence type="ECO:0000256" key="10">
    <source>
        <dbReference type="ARBA" id="ARBA00023012"/>
    </source>
</evidence>
<dbReference type="PROSITE" id="PS50109">
    <property type="entry name" value="HIS_KIN"/>
    <property type="match status" value="1"/>
</dbReference>
<dbReference type="AlphaFoldDB" id="A0A7X0SH44"/>
<proteinExistence type="predicted"/>